<evidence type="ECO:0000313" key="3">
    <source>
        <dbReference type="Proteomes" id="UP001295444"/>
    </source>
</evidence>
<keyword evidence="3" id="KW-1185">Reference proteome</keyword>
<reference evidence="2" key="1">
    <citation type="submission" date="2022-03" db="EMBL/GenBank/DDBJ databases">
        <authorList>
            <person name="Alioto T."/>
            <person name="Alioto T."/>
            <person name="Gomez Garrido J."/>
        </authorList>
    </citation>
    <scope>NUCLEOTIDE SEQUENCE</scope>
</reference>
<gene>
    <name evidence="2" type="ORF">PECUL_23A044273</name>
</gene>
<accession>A0AAD1TDU4</accession>
<sequence>MADTHPPAKPTPLPTSNSLSFSVEHSLARLEAIFTNFWAKLETRAAASVSQQGTADQLAEPCGVSAPPPDTEGKQAPAPLPLYSLEPNNNQGPTPPHQRPPTAIRRETHRCNPYEKDTGAPSHWARKMKALDATRAQLRVDTLSQSRPSAPTSIISACLVGHPARGIG</sequence>
<organism evidence="2 3">
    <name type="scientific">Pelobates cultripes</name>
    <name type="common">Western spadefoot toad</name>
    <dbReference type="NCBI Taxonomy" id="61616"/>
    <lineage>
        <taxon>Eukaryota</taxon>
        <taxon>Metazoa</taxon>
        <taxon>Chordata</taxon>
        <taxon>Craniata</taxon>
        <taxon>Vertebrata</taxon>
        <taxon>Euteleostomi</taxon>
        <taxon>Amphibia</taxon>
        <taxon>Batrachia</taxon>
        <taxon>Anura</taxon>
        <taxon>Pelobatoidea</taxon>
        <taxon>Pelobatidae</taxon>
        <taxon>Pelobates</taxon>
    </lineage>
</organism>
<feature type="region of interest" description="Disordered" evidence="1">
    <location>
        <begin position="52"/>
        <end position="103"/>
    </location>
</feature>
<protein>
    <submittedName>
        <fullName evidence="2">Uncharacterized protein</fullName>
    </submittedName>
</protein>
<name>A0AAD1TDU4_PELCU</name>
<dbReference type="AlphaFoldDB" id="A0AAD1TDU4"/>
<proteinExistence type="predicted"/>
<evidence type="ECO:0000256" key="1">
    <source>
        <dbReference type="SAM" id="MobiDB-lite"/>
    </source>
</evidence>
<dbReference type="EMBL" id="OW240922">
    <property type="protein sequence ID" value="CAH2321208.1"/>
    <property type="molecule type" value="Genomic_DNA"/>
</dbReference>
<evidence type="ECO:0000313" key="2">
    <source>
        <dbReference type="EMBL" id="CAH2321208.1"/>
    </source>
</evidence>
<dbReference type="Proteomes" id="UP001295444">
    <property type="component" value="Chromosome 11"/>
</dbReference>